<comment type="caution">
    <text evidence="2">The sequence shown here is derived from an EMBL/GenBank/DDBJ whole genome shotgun (WGS) entry which is preliminary data.</text>
</comment>
<dbReference type="Proteomes" id="UP000248764">
    <property type="component" value="Unassembled WGS sequence"/>
</dbReference>
<evidence type="ECO:0000313" key="2">
    <source>
        <dbReference type="EMBL" id="PZF81971.1"/>
    </source>
</evidence>
<gene>
    <name evidence="2" type="ORF">C1I92_18745</name>
</gene>
<sequence>MDVVLQDAFEAAQRFLDEVVRSENHAEIVIGTCSETDDGWAFGYNSRAFIEDGDISSSLAGNGPVIVPKSGAAPYMGSVFGGSFN</sequence>
<dbReference type="InterPro" id="IPR029082">
    <property type="entry name" value="Imm35"/>
</dbReference>
<dbReference type="Pfam" id="PF15567">
    <property type="entry name" value="Imm35"/>
    <property type="match status" value="1"/>
</dbReference>
<feature type="domain" description="Immunity protein 35" evidence="1">
    <location>
        <begin position="7"/>
        <end position="72"/>
    </location>
</feature>
<protein>
    <recommendedName>
        <fullName evidence="1">Immunity protein 35 domain-containing protein</fullName>
    </recommendedName>
</protein>
<evidence type="ECO:0000259" key="1">
    <source>
        <dbReference type="Pfam" id="PF15567"/>
    </source>
</evidence>
<accession>A0A2W2B3H5</accession>
<dbReference type="EMBL" id="POTW01000047">
    <property type="protein sequence ID" value="PZF81971.1"/>
    <property type="molecule type" value="Genomic_DNA"/>
</dbReference>
<reference evidence="2 3" key="1">
    <citation type="submission" date="2018-01" db="EMBL/GenBank/DDBJ databases">
        <title>Draft genome sequence of Jiangella sp. GTF31.</title>
        <authorList>
            <person name="Sahin N."/>
            <person name="Ay H."/>
            <person name="Saygin H."/>
        </authorList>
    </citation>
    <scope>NUCLEOTIDE SEQUENCE [LARGE SCALE GENOMIC DNA]</scope>
    <source>
        <strain evidence="2 3">GTF31</strain>
    </source>
</reference>
<evidence type="ECO:0000313" key="3">
    <source>
        <dbReference type="Proteomes" id="UP000248764"/>
    </source>
</evidence>
<keyword evidence="3" id="KW-1185">Reference proteome</keyword>
<dbReference type="AlphaFoldDB" id="A0A2W2B3H5"/>
<proteinExistence type="predicted"/>
<name>A0A2W2B3H5_9ACTN</name>
<organism evidence="2 3">
    <name type="scientific">Jiangella anatolica</name>
    <dbReference type="NCBI Taxonomy" id="2670374"/>
    <lineage>
        <taxon>Bacteria</taxon>
        <taxon>Bacillati</taxon>
        <taxon>Actinomycetota</taxon>
        <taxon>Actinomycetes</taxon>
        <taxon>Jiangellales</taxon>
        <taxon>Jiangellaceae</taxon>
        <taxon>Jiangella</taxon>
    </lineage>
</organism>